<protein>
    <submittedName>
        <fullName evidence="1">Uncharacterized protein</fullName>
    </submittedName>
</protein>
<dbReference type="Proteomes" id="UP001310594">
    <property type="component" value="Unassembled WGS sequence"/>
</dbReference>
<sequence>MSDRSTLLPLLDYPPYEKDVDVRIPQHFDKDREHRSRNYYDPEDPIYVRSEELAADAENILKAGRLDGYMDLMFSRFYNPSTQRMEDGPLFFAVVVAQEHLSYWSSVDVQLRELVKISYEDIERFQDPPIRWFAEINVIDFGCNDYDEQDVLNSPIEV</sequence>
<evidence type="ECO:0000313" key="1">
    <source>
        <dbReference type="EMBL" id="KAK5703967.1"/>
    </source>
</evidence>
<reference evidence="1" key="1">
    <citation type="submission" date="2023-08" db="EMBL/GenBank/DDBJ databases">
        <title>Black Yeasts Isolated from many extreme environments.</title>
        <authorList>
            <person name="Coleine C."/>
            <person name="Stajich J.E."/>
            <person name="Selbmann L."/>
        </authorList>
    </citation>
    <scope>NUCLEOTIDE SEQUENCE</scope>
    <source>
        <strain evidence="1">CCFEE 5810</strain>
    </source>
</reference>
<proteinExistence type="predicted"/>
<organism evidence="1 2">
    <name type="scientific">Elasticomyces elasticus</name>
    <dbReference type="NCBI Taxonomy" id="574655"/>
    <lineage>
        <taxon>Eukaryota</taxon>
        <taxon>Fungi</taxon>
        <taxon>Dikarya</taxon>
        <taxon>Ascomycota</taxon>
        <taxon>Pezizomycotina</taxon>
        <taxon>Dothideomycetes</taxon>
        <taxon>Dothideomycetidae</taxon>
        <taxon>Mycosphaerellales</taxon>
        <taxon>Teratosphaeriaceae</taxon>
        <taxon>Elasticomyces</taxon>
    </lineage>
</organism>
<gene>
    <name evidence="1" type="ORF">LTR97_002980</name>
</gene>
<evidence type="ECO:0000313" key="2">
    <source>
        <dbReference type="Proteomes" id="UP001310594"/>
    </source>
</evidence>
<comment type="caution">
    <text evidence="1">The sequence shown here is derived from an EMBL/GenBank/DDBJ whole genome shotgun (WGS) entry which is preliminary data.</text>
</comment>
<dbReference type="AlphaFoldDB" id="A0AAN7W9E4"/>
<dbReference type="EMBL" id="JAVRQU010000004">
    <property type="protein sequence ID" value="KAK5703967.1"/>
    <property type="molecule type" value="Genomic_DNA"/>
</dbReference>
<accession>A0AAN7W9E4</accession>
<name>A0AAN7W9E4_9PEZI</name>